<dbReference type="Proteomes" id="UP000192575">
    <property type="component" value="Unassembled WGS sequence"/>
</dbReference>
<evidence type="ECO:0000313" key="6">
    <source>
        <dbReference type="EMBL" id="MSE08512.1"/>
    </source>
</evidence>
<dbReference type="EMBL" id="CP123971">
    <property type="protein sequence ID" value="WII28917.1"/>
    <property type="molecule type" value="Genomic_DNA"/>
</dbReference>
<dbReference type="EMBL" id="DYVK01000094">
    <property type="protein sequence ID" value="HJG16344.1"/>
    <property type="molecule type" value="Genomic_DNA"/>
</dbReference>
<dbReference type="Proteomes" id="UP000029488">
    <property type="component" value="Chromosome"/>
</dbReference>
<evidence type="ECO:0000313" key="20">
    <source>
        <dbReference type="Proteomes" id="UP000192575"/>
    </source>
</evidence>
<evidence type="ECO:0000313" key="21">
    <source>
        <dbReference type="Proteomes" id="UP000192638"/>
    </source>
</evidence>
<evidence type="ECO:0000313" key="10">
    <source>
        <dbReference type="EMBL" id="OQQ85969.1"/>
    </source>
</evidence>
<dbReference type="EMBL" id="VSUB01000015">
    <property type="protein sequence ID" value="MYY65609.1"/>
    <property type="molecule type" value="Genomic_DNA"/>
</dbReference>
<dbReference type="Proteomes" id="UP000244552">
    <property type="component" value="Unassembled WGS sequence"/>
</dbReference>
<dbReference type="EMBL" id="VSTU01000007">
    <property type="protein sequence ID" value="MYZ66373.1"/>
    <property type="molecule type" value="Genomic_DNA"/>
</dbReference>
<reference evidence="25 26" key="6">
    <citation type="submission" date="2019-11" db="EMBL/GenBank/DDBJ databases">
        <title>Draft Genome Sequence of Plant Growth-Promoting Rhizosphere-Associated Bacteria.</title>
        <authorList>
            <person name="Vasilyev I.Y."/>
            <person name="Radchenko V."/>
            <person name="Ilnitskaya E.V."/>
        </authorList>
    </citation>
    <scope>NUCLEOTIDE SEQUENCE [LARGE SCALE GENOMIC DNA]</scope>
    <source>
        <strain evidence="6 26">VRA_01-1sq_f</strain>
        <strain evidence="5 25">VRA_1sq_f</strain>
    </source>
</reference>
<accession>A0A089QE87</accession>
<dbReference type="Proteomes" id="UP001174888">
    <property type="component" value="Unassembled WGS sequence"/>
</dbReference>
<reference evidence="2" key="8">
    <citation type="journal article" date="2021" name="PeerJ">
        <title>Extensive microbial diversity within the chicken gut microbiome revealed by metagenomics and culture.</title>
        <authorList>
            <person name="Gilroy R."/>
            <person name="Ravi A."/>
            <person name="Getino M."/>
            <person name="Pursley I."/>
            <person name="Horton D.L."/>
            <person name="Alikhan N.F."/>
            <person name="Baker D."/>
            <person name="Gharbi K."/>
            <person name="Hall N."/>
            <person name="Watson M."/>
            <person name="Adriaenssens E.M."/>
            <person name="Foster-Nyarko E."/>
            <person name="Jarju S."/>
            <person name="Secka A."/>
            <person name="Antonio M."/>
            <person name="Oren A."/>
            <person name="Chaudhuri R.R."/>
            <person name="La Ragione R."/>
            <person name="Hildebrand F."/>
            <person name="Pallen M.J."/>
        </authorList>
    </citation>
    <scope>NUCLEOTIDE SEQUENCE</scope>
    <source>
        <strain evidence="2">CHK189-29639</strain>
    </source>
</reference>
<dbReference type="Proteomes" id="UP001231316">
    <property type="component" value="Chromosome"/>
</dbReference>
<dbReference type="EMBL" id="CP114509">
    <property type="protein sequence ID" value="WHS17300.1"/>
    <property type="molecule type" value="Genomic_DNA"/>
</dbReference>
<dbReference type="EMBL" id="QFAS01000007">
    <property type="protein sequence ID" value="PWG51897.1"/>
    <property type="molecule type" value="Genomic_DNA"/>
</dbReference>
<evidence type="ECO:0000313" key="27">
    <source>
        <dbReference type="Proteomes" id="UP000470980"/>
    </source>
</evidence>
<dbReference type="Proteomes" id="UP000470980">
    <property type="component" value="Unassembled WGS sequence"/>
</dbReference>
<dbReference type="EMBL" id="VSTR01000010">
    <property type="protein sequence ID" value="MYY73382.1"/>
    <property type="molecule type" value="Genomic_DNA"/>
</dbReference>
<evidence type="ECO:0000313" key="3">
    <source>
        <dbReference type="EMBL" id="MDF4187075.1"/>
    </source>
</evidence>
<dbReference type="Proteomes" id="UP000245607">
    <property type="component" value="Unassembled WGS sequence"/>
</dbReference>
<dbReference type="EMBL" id="CP007646">
    <property type="protein sequence ID" value="AIR10113.1"/>
    <property type="molecule type" value="Genomic_DNA"/>
</dbReference>
<dbReference type="Proteomes" id="UP000471678">
    <property type="component" value="Unassembled WGS sequence"/>
</dbReference>
<name>A0A089QE87_9LACO</name>
<dbReference type="Proteomes" id="UP000467635">
    <property type="component" value="Unassembled WGS sequence"/>
</dbReference>
<evidence type="ECO:0000313" key="17">
    <source>
        <dbReference type="EMBL" id="WII28917.1"/>
    </source>
</evidence>
<evidence type="ECO:0000313" key="28">
    <source>
        <dbReference type="Proteomes" id="UP000471300"/>
    </source>
</evidence>
<evidence type="ECO:0000313" key="29">
    <source>
        <dbReference type="Proteomes" id="UP000471678"/>
    </source>
</evidence>
<evidence type="ECO:0000313" key="26">
    <source>
        <dbReference type="Proteomes" id="UP000467635"/>
    </source>
</evidence>
<dbReference type="EMBL" id="JAUIQT010000001">
    <property type="protein sequence ID" value="MDN4833880.1"/>
    <property type="molecule type" value="Genomic_DNA"/>
</dbReference>
<dbReference type="EMBL" id="QAGV01000011">
    <property type="protein sequence ID" value="PTR94728.1"/>
    <property type="molecule type" value="Genomic_DNA"/>
</dbReference>
<sequence>MEKDYTALLDELREGTLDKLEINTEEFMDFQKAFMNYSHRKNIVGTAKRGGGATYIYSKESKLI</sequence>
<reference evidence="3" key="11">
    <citation type="submission" date="2023-02" db="EMBL/GenBank/DDBJ databases">
        <title>Draft Whole-Genome Sequences of competitive exclusion Lactobacillus salivarius strains for Poultry.</title>
        <authorList>
            <person name="Ma L.M."/>
            <person name="Lopez-Guerra N."/>
            <person name="Zhang G."/>
        </authorList>
    </citation>
    <scope>NUCLEOTIDE SEQUENCE</scope>
    <source>
        <strain evidence="3">Salm-9</strain>
    </source>
</reference>
<dbReference type="Proteomes" id="UP000218139">
    <property type="component" value="Unassembled WGS sequence"/>
</dbReference>
<evidence type="ECO:0000313" key="25">
    <source>
        <dbReference type="Proteomes" id="UP000437575"/>
    </source>
</evidence>
<dbReference type="AlphaFoldDB" id="A0A089QE87"/>
<reference evidence="27 28" key="7">
    <citation type="journal article" date="2020" name="Food Funct.">
        <title>Screening of Lactobacillus salivarius strains from the feces of Chinese populations and the evaluation of their effects against intestinal inflammation in mice.</title>
        <authorList>
            <person name="Zhai Q."/>
            <person name="Shen X."/>
            <person name="Cen S."/>
            <person name="Zhang C."/>
            <person name="Tian F."/>
            <person name="Zhao J."/>
            <person name="Zhang H."/>
            <person name="Xue Y."/>
            <person name="Chen W."/>
        </authorList>
    </citation>
    <scope>NUCLEOTIDE SEQUENCE [LARGE SCALE GENOMIC DNA]</scope>
    <source>
        <strain evidence="7 29">FYNDL5_1.scaf</strain>
        <strain evidence="9 28">FZJTZ28M4.scaf</strain>
        <strain evidence="8 27">FZJTZ9M6.scaf</strain>
    </source>
</reference>
<dbReference type="EMBL" id="WKKZ01000099">
    <property type="protein sequence ID" value="MSE04984.1"/>
    <property type="molecule type" value="Genomic_DNA"/>
</dbReference>
<reference evidence="2" key="9">
    <citation type="submission" date="2021-09" db="EMBL/GenBank/DDBJ databases">
        <authorList>
            <person name="Gilroy R."/>
        </authorList>
    </citation>
    <scope>NUCLEOTIDE SEQUENCE</scope>
    <source>
        <strain evidence="2">CHK189-29639</strain>
    </source>
</reference>
<reference evidence="17" key="12">
    <citation type="submission" date="2023-04" db="EMBL/GenBank/DDBJ databases">
        <title>Four porcine-derived lactic acid bacteria strains analyses and their evaluation as potential probiotics based on genomics.</title>
        <authorList>
            <person name="Niu D."/>
        </authorList>
    </citation>
    <scope>NUCLEOTIDE SEQUENCE</scope>
    <source>
        <strain evidence="17">ZSA5</strain>
    </source>
</reference>
<evidence type="ECO:0000313" key="15">
    <source>
        <dbReference type="EMBL" id="PWG51897.1"/>
    </source>
</evidence>
<evidence type="ECO:0000313" key="13">
    <source>
        <dbReference type="EMBL" id="PAY43862.1"/>
    </source>
</evidence>
<dbReference type="GeneID" id="89465068"/>
<reference evidence="1 18" key="1">
    <citation type="journal article" date="2014" name="BMC Genomics">
        <title>Unusual genome complexity in Lactobacillus salivarius JCM1046.</title>
        <authorList>
            <person name="Raftis E.J."/>
            <person name="Forde B.M."/>
            <person name="Claesson M.J."/>
            <person name="O'Toole P.W."/>
        </authorList>
    </citation>
    <scope>NUCLEOTIDE SEQUENCE [LARGE SCALE GENOMIC DNA]</scope>
    <source>
        <strain evidence="1 18">JCM1046</strain>
    </source>
</reference>
<dbReference type="Proteomes" id="UP000192353">
    <property type="component" value="Unassembled WGS sequence"/>
</dbReference>
<reference evidence="16 30" key="10">
    <citation type="submission" date="2022-12" db="EMBL/GenBank/DDBJ databases">
        <title>Assessment of beneficial effects and identification of host adaptation-associated genes of Ligilactobacillus salivarius isolated from Meles meles.</title>
        <authorList>
            <person name="Wang Y."/>
        </authorList>
    </citation>
    <scope>NUCLEOTIDE SEQUENCE [LARGE SCALE GENOMIC DNA]</scope>
    <source>
        <strain evidence="16 30">S35</strain>
    </source>
</reference>
<reference evidence="15 24" key="5">
    <citation type="submission" date="2018-05" db="EMBL/GenBank/DDBJ databases">
        <title>Lactobacillus salivarius genome sequencing and assembly.</title>
        <authorList>
            <person name="Audisio C."/>
            <person name="Albarracin L."/>
            <person name="Torres M.J."/>
            <person name="Hebert E.M."/>
            <person name="Saavedra L."/>
        </authorList>
    </citation>
    <scope>NUCLEOTIDE SEQUENCE [LARGE SCALE GENOMIC DNA]</scope>
    <source>
        <strain evidence="15 24">A3iob</strain>
    </source>
</reference>
<dbReference type="Proteomes" id="UP001213566">
    <property type="component" value="Unassembled WGS sequence"/>
</dbReference>
<evidence type="ECO:0000313" key="23">
    <source>
        <dbReference type="Proteomes" id="UP000244552"/>
    </source>
</evidence>
<evidence type="ECO:0000313" key="30">
    <source>
        <dbReference type="Proteomes" id="UP001224533"/>
    </source>
</evidence>
<dbReference type="Proteomes" id="UP000192638">
    <property type="component" value="Unassembled WGS sequence"/>
</dbReference>
<evidence type="ECO:0000313" key="22">
    <source>
        <dbReference type="Proteomes" id="UP000218139"/>
    </source>
</evidence>
<dbReference type="Proteomes" id="UP000471300">
    <property type="component" value="Unassembled WGS sequence"/>
</dbReference>
<organism evidence="1 18">
    <name type="scientific">Ligilactobacillus salivarius</name>
    <dbReference type="NCBI Taxonomy" id="1624"/>
    <lineage>
        <taxon>Bacteria</taxon>
        <taxon>Bacillati</taxon>
        <taxon>Bacillota</taxon>
        <taxon>Bacilli</taxon>
        <taxon>Lactobacillales</taxon>
        <taxon>Lactobacillaceae</taxon>
        <taxon>Ligilactobacillus</taxon>
    </lineage>
</organism>
<dbReference type="Proteomes" id="UP000437575">
    <property type="component" value="Unassembled WGS sequence"/>
</dbReference>
<evidence type="ECO:0000313" key="19">
    <source>
        <dbReference type="Proteomes" id="UP000192353"/>
    </source>
</evidence>
<evidence type="ECO:0000313" key="14">
    <source>
        <dbReference type="EMBL" id="PTR94728.1"/>
    </source>
</evidence>
<evidence type="ECO:0000313" key="12">
    <source>
        <dbReference type="EMBL" id="OQR25966.1"/>
    </source>
</evidence>
<dbReference type="EMBL" id="LXZO01000142">
    <property type="protein sequence ID" value="PAY43862.1"/>
    <property type="molecule type" value="Genomic_DNA"/>
</dbReference>
<dbReference type="KEGG" id="lsj:LSJ_0373"/>
<evidence type="ECO:0000313" key="18">
    <source>
        <dbReference type="Proteomes" id="UP000029488"/>
    </source>
</evidence>
<evidence type="ECO:0000313" key="1">
    <source>
        <dbReference type="EMBL" id="AIR10113.1"/>
    </source>
</evidence>
<dbReference type="Proteomes" id="UP000759256">
    <property type="component" value="Unassembled WGS sequence"/>
</dbReference>
<dbReference type="EMBL" id="NBEF01000011">
    <property type="protein sequence ID" value="OQQ91792.1"/>
    <property type="molecule type" value="Genomic_DNA"/>
</dbReference>
<dbReference type="RefSeq" id="WP_003699525.1">
    <property type="nucleotide sequence ID" value="NZ_CABMGV010000001.1"/>
</dbReference>
<evidence type="ECO:0000313" key="24">
    <source>
        <dbReference type="Proteomes" id="UP000245607"/>
    </source>
</evidence>
<proteinExistence type="predicted"/>
<evidence type="ECO:0000313" key="7">
    <source>
        <dbReference type="EMBL" id="MYY65609.1"/>
    </source>
</evidence>
<dbReference type="EMBL" id="NBEB01000023">
    <property type="protein sequence ID" value="OQQ85969.1"/>
    <property type="molecule type" value="Genomic_DNA"/>
</dbReference>
<reference evidence="4" key="13">
    <citation type="submission" date="2023-07" db="EMBL/GenBank/DDBJ databases">
        <title>Complete genome sequence of Ligilactobacillus salivarius SRCM217594 isolated from Gallus gallus domesticus feces.</title>
        <authorList>
            <person name="Yang H.-G."/>
            <person name="Ryu M.-S."/>
            <person name="Ha G.-S."/>
            <person name="Yang H.-J."/>
            <person name="Jeong D.-Y."/>
        </authorList>
    </citation>
    <scope>NUCLEOTIDE SEQUENCE</scope>
    <source>
        <strain evidence="4">SRCM217594</strain>
    </source>
</reference>
<evidence type="ECO:0000313" key="8">
    <source>
        <dbReference type="EMBL" id="MYY73382.1"/>
    </source>
</evidence>
<gene>
    <name evidence="13" type="ORF">A8C52_11210</name>
    <name evidence="12" type="ORF">B6U37_01970</name>
    <name evidence="11" type="ORF">B6U56_01885</name>
    <name evidence="10" type="ORF">B6U60_01610</name>
    <name evidence="15" type="ORF">DB362_06415</name>
    <name evidence="14" type="ORF">DBP89_08420</name>
    <name evidence="9" type="ORF">FYL06_05365</name>
    <name evidence="8" type="ORF">FYL10_06890</name>
    <name evidence="7" type="ORF">FYL25_09435</name>
    <name evidence="6" type="ORF">GKC33_07285</name>
    <name evidence="5" type="ORF">GKC34_03865</name>
    <name evidence="2" type="ORF">K8V06_09455</name>
    <name evidence="1" type="ORF">LSJ_0373</name>
    <name evidence="16" type="ORF">O2U02_07475</name>
    <name evidence="3" type="ORF">PV940_08630</name>
    <name evidence="17" type="ORF">QFE45_01935</name>
    <name evidence="4" type="ORF">QYC35_06665</name>
</gene>
<evidence type="ECO:0000313" key="4">
    <source>
        <dbReference type="EMBL" id="MDN4833880.1"/>
    </source>
</evidence>
<evidence type="ECO:0000313" key="2">
    <source>
        <dbReference type="EMBL" id="HJG16344.1"/>
    </source>
</evidence>
<evidence type="ECO:0000313" key="5">
    <source>
        <dbReference type="EMBL" id="MSE04984.1"/>
    </source>
</evidence>
<evidence type="ECO:0000313" key="16">
    <source>
        <dbReference type="EMBL" id="WHS17300.1"/>
    </source>
</evidence>
<evidence type="ECO:0000313" key="9">
    <source>
        <dbReference type="EMBL" id="MYZ66373.1"/>
    </source>
</evidence>
<dbReference type="EMBL" id="JARKHV010000014">
    <property type="protein sequence ID" value="MDF4187075.1"/>
    <property type="molecule type" value="Genomic_DNA"/>
</dbReference>
<dbReference type="Proteomes" id="UP001224533">
    <property type="component" value="Chromosome"/>
</dbReference>
<reference evidence="14 23" key="4">
    <citation type="journal article" date="2018" name="Genome Announc.">
        <title>Fifty-Six Draft Genome Sequences of 10 Lactobacillus Species from 22 Commercial Dietary Supplements.</title>
        <authorList>
            <person name="Gangiredla J."/>
            <person name="Barnaba T.J."/>
            <person name="Mammel M.K."/>
            <person name="Lacher D.W."/>
            <person name="Elkins C.A."/>
            <person name="Lampel K.A."/>
            <person name="Whitehouse C.A."/>
            <person name="Tartera C."/>
        </authorList>
    </citation>
    <scope>NUCLEOTIDE SEQUENCE [LARGE SCALE GENOMIC DNA]</scope>
    <source>
        <strain evidence="14 23">DS11_12</strain>
    </source>
</reference>
<protein>
    <submittedName>
        <fullName evidence="1">Uncharacterized protein</fullName>
    </submittedName>
</protein>
<reference evidence="19 20" key="3">
    <citation type="submission" date="2017-03" db="EMBL/GenBank/DDBJ databases">
        <title>Phylogenomics and comparative genomics of Lactobacillus salivarius, a mammalian gut commensal.</title>
        <authorList>
            <person name="Harris H.M."/>
        </authorList>
    </citation>
    <scope>NUCLEOTIDE SEQUENCE [LARGE SCALE GENOMIC DNA]</scope>
    <source>
        <strain evidence="12 19">AH4231</strain>
        <strain evidence="11 20">JCM 1047</strain>
        <strain evidence="10 21">LMG 14477</strain>
    </source>
</reference>
<reference evidence="13 22" key="2">
    <citation type="submission" date="2016-05" db="EMBL/GenBank/DDBJ databases">
        <authorList>
            <person name="Lee J.-Y."/>
            <person name="Kim E.B."/>
            <person name="Choi Y.-J."/>
        </authorList>
    </citation>
    <scope>NUCLEOTIDE SEQUENCE [LARGE SCALE GENOMIC DNA]</scope>
    <source>
        <strain evidence="13 22">KLA006</strain>
    </source>
</reference>
<dbReference type="EMBL" id="WKKX01000307">
    <property type="protein sequence ID" value="MSE08512.1"/>
    <property type="molecule type" value="Genomic_DNA"/>
</dbReference>
<evidence type="ECO:0000313" key="11">
    <source>
        <dbReference type="EMBL" id="OQQ91792.1"/>
    </source>
</evidence>
<dbReference type="EMBL" id="NBEY01000021">
    <property type="protein sequence ID" value="OQR25966.1"/>
    <property type="molecule type" value="Genomic_DNA"/>
</dbReference>